<dbReference type="RefSeq" id="WP_303686123.1">
    <property type="nucleotide sequence ID" value="NZ_CAJXYO010000003.1"/>
</dbReference>
<dbReference type="AlphaFoldDB" id="A0A1Z8B668"/>
<protein>
    <submittedName>
        <fullName evidence="1">Uncharacterized protein</fullName>
    </submittedName>
</protein>
<comment type="caution">
    <text evidence="1">The sequence shown here is derived from an EMBL/GenBank/DDBJ whole genome shotgun (WGS) entry which is preliminary data.</text>
</comment>
<proteinExistence type="predicted"/>
<evidence type="ECO:0000313" key="1">
    <source>
        <dbReference type="EMBL" id="OUS18094.1"/>
    </source>
</evidence>
<accession>A0A1Z8B668</accession>
<evidence type="ECO:0000313" key="2">
    <source>
        <dbReference type="Proteomes" id="UP000196102"/>
    </source>
</evidence>
<reference evidence="2" key="1">
    <citation type="journal article" date="2017" name="Proc. Natl. Acad. Sci. U.S.A.">
        <title>Simulation of Deepwater Horizon oil plume reveals substrate specialization within a complex community of hydrocarbon-degraders.</title>
        <authorList>
            <person name="Hu P."/>
            <person name="Dubinsky E.A."/>
            <person name="Probst A.J."/>
            <person name="Wang J."/>
            <person name="Sieber C.M.K."/>
            <person name="Tom L.M."/>
            <person name="Gardinali P."/>
            <person name="Banfield J.F."/>
            <person name="Atlas R.M."/>
            <person name="Andersen G.L."/>
        </authorList>
    </citation>
    <scope>NUCLEOTIDE SEQUENCE [LARGE SCALE GENOMIC DNA]</scope>
</reference>
<gene>
    <name evidence="1" type="ORF">A9Q93_04155</name>
</gene>
<dbReference type="EMBL" id="MAAX01000071">
    <property type="protein sequence ID" value="OUS18094.1"/>
    <property type="molecule type" value="Genomic_DNA"/>
</dbReference>
<organism evidence="1 2">
    <name type="scientific">Nonlabens dokdonensis</name>
    <dbReference type="NCBI Taxonomy" id="328515"/>
    <lineage>
        <taxon>Bacteria</taxon>
        <taxon>Pseudomonadati</taxon>
        <taxon>Bacteroidota</taxon>
        <taxon>Flavobacteriia</taxon>
        <taxon>Flavobacteriales</taxon>
        <taxon>Flavobacteriaceae</taxon>
        <taxon>Nonlabens</taxon>
    </lineage>
</organism>
<dbReference type="Proteomes" id="UP000196102">
    <property type="component" value="Unassembled WGS sequence"/>
</dbReference>
<sequence>MRKSVIEPASQIKEELFKVSLFVDKFQTQHIEIIDLWMTFIKNLEDMLKKYGYRETAEISGYRAAILNNMNSIDKKKRTSSKVKRQAALATVQPIQQLLSDKLNELEQKIETVRAMIKQIMIPAKDAGMINYDKNNDFTAYLESLLAQFKSHEQLAPGINSAIASIGKYDVLKIIAEEIEF</sequence>
<name>A0A1Z8B668_9FLAO</name>